<evidence type="ECO:0000313" key="1">
    <source>
        <dbReference type="EMBL" id="RXW11431.1"/>
    </source>
</evidence>
<protein>
    <recommendedName>
        <fullName evidence="3">JmjC domain-containing protein</fullName>
    </recommendedName>
</protein>
<proteinExistence type="predicted"/>
<organism evidence="1 2">
    <name type="scientific">Candolleomyces aberdarensis</name>
    <dbReference type="NCBI Taxonomy" id="2316362"/>
    <lineage>
        <taxon>Eukaryota</taxon>
        <taxon>Fungi</taxon>
        <taxon>Dikarya</taxon>
        <taxon>Basidiomycota</taxon>
        <taxon>Agaricomycotina</taxon>
        <taxon>Agaricomycetes</taxon>
        <taxon>Agaricomycetidae</taxon>
        <taxon>Agaricales</taxon>
        <taxon>Agaricineae</taxon>
        <taxon>Psathyrellaceae</taxon>
        <taxon>Candolleomyces</taxon>
    </lineage>
</organism>
<name>A0A4Q2CZP8_9AGAR</name>
<keyword evidence="2" id="KW-1185">Reference proteome</keyword>
<dbReference type="STRING" id="2316362.A0A4Q2CZP8"/>
<gene>
    <name evidence="1" type="ORF">EST38_g14424</name>
</gene>
<dbReference type="Proteomes" id="UP000290288">
    <property type="component" value="Unassembled WGS sequence"/>
</dbReference>
<dbReference type="Gene3D" id="2.60.120.650">
    <property type="entry name" value="Cupin"/>
    <property type="match status" value="1"/>
</dbReference>
<accession>A0A4Q2CZP8</accession>
<sequence>MPKPALKVDNALSPYSSTKSKTVTFYDGKMQPHEYTPFVHDKGDYDAWCAIFEAITPQFVETPDSSLLCCIDESTARQMSVHEFQDILRRRSAIVITNYARERLEFNLEGLGKLADVDHQMDIQDQTLPVLEGNFQCRVFAGTLRDLYKTSIEPPNKKKSLNALFLPNAHALVEETPYATDVHAVHRIAGHDKHCIRQMLTAEIRFSLAATQGAHHYYHIDSRGDGTFIDVVKGEKLWVIAEPKVRKKETSTRQWTKENLDLTCLDPSQWNVEAVLLTEGTRLIMRPGTVHAAFTTADAICRGGHFLATSTMSQTLYGAIHSFFKGQVITNIDQPSIQSRVNAIICYFYKSMVLDKPDLRHPPNISTQHGLEQLLATVCLAELQNVICGLSYLATNEDLFVWRLQEAGISADEALSEYDVSAATYSMRMENVYSRGRAIGLLKAVFARVTIQDSEGNAVEGWSELFIPMLAQLIVALRNYYQMAFENAEGDEGSDTTDEDCQQRDDDLVDFTIPPSSLFYRQLEWTSSRWPELQAAVDRLSLDDDNSSFLAWDFPQITITAVSSPLHSCKKSLPHIGIGL</sequence>
<dbReference type="OrthoDB" id="3062275at2759"/>
<dbReference type="EMBL" id="SDEE01001917">
    <property type="protein sequence ID" value="RXW11431.1"/>
    <property type="molecule type" value="Genomic_DNA"/>
</dbReference>
<comment type="caution">
    <text evidence="1">The sequence shown here is derived from an EMBL/GenBank/DDBJ whole genome shotgun (WGS) entry which is preliminary data.</text>
</comment>
<dbReference type="SUPFAM" id="SSF51197">
    <property type="entry name" value="Clavaminate synthase-like"/>
    <property type="match status" value="1"/>
</dbReference>
<reference evidence="1 2" key="1">
    <citation type="submission" date="2019-01" db="EMBL/GenBank/DDBJ databases">
        <title>Draft genome sequence of Psathyrella aberdarensis IHI B618.</title>
        <authorList>
            <person name="Buettner E."/>
            <person name="Kellner H."/>
        </authorList>
    </citation>
    <scope>NUCLEOTIDE SEQUENCE [LARGE SCALE GENOMIC DNA]</scope>
    <source>
        <strain evidence="1 2">IHI B618</strain>
    </source>
</reference>
<evidence type="ECO:0008006" key="3">
    <source>
        <dbReference type="Google" id="ProtNLM"/>
    </source>
</evidence>
<dbReference type="AlphaFoldDB" id="A0A4Q2CZP8"/>
<evidence type="ECO:0000313" key="2">
    <source>
        <dbReference type="Proteomes" id="UP000290288"/>
    </source>
</evidence>